<feature type="region of interest" description="Disordered" evidence="1">
    <location>
        <begin position="51"/>
        <end position="71"/>
    </location>
</feature>
<gene>
    <name evidence="2" type="ORF">OHAE_2622</name>
</gene>
<dbReference type="Proteomes" id="UP000246073">
    <property type="component" value="Unassembled WGS sequence"/>
</dbReference>
<evidence type="ECO:0000256" key="1">
    <source>
        <dbReference type="SAM" id="MobiDB-lite"/>
    </source>
</evidence>
<protein>
    <submittedName>
        <fullName evidence="2">Uncharacterized protein</fullName>
    </submittedName>
</protein>
<organism evidence="2 3">
    <name type="scientific">Ochrobactrum soli</name>
    <dbReference type="NCBI Taxonomy" id="2448455"/>
    <lineage>
        <taxon>Bacteria</taxon>
        <taxon>Pseudomonadati</taxon>
        <taxon>Pseudomonadota</taxon>
        <taxon>Alphaproteobacteria</taxon>
        <taxon>Hyphomicrobiales</taxon>
        <taxon>Brucellaceae</taxon>
        <taxon>Brucella/Ochrobactrum group</taxon>
        <taxon>Ochrobactrum</taxon>
    </lineage>
</organism>
<proteinExistence type="predicted"/>
<name>A0A2P9HRM3_9HYPH</name>
<sequence>MTNTGLAAVQVKAGEDQKSNNLPSLVFFKVLEFLGQKKAMGQIPKLLKPSKWSQMKPESRAQLSTQTIQNY</sequence>
<evidence type="ECO:0000313" key="3">
    <source>
        <dbReference type="Proteomes" id="UP000246073"/>
    </source>
</evidence>
<feature type="compositionally biased region" description="Polar residues" evidence="1">
    <location>
        <begin position="61"/>
        <end position="71"/>
    </location>
</feature>
<reference evidence="3" key="1">
    <citation type="submission" date="2017-12" db="EMBL/GenBank/DDBJ databases">
        <authorList>
            <person name="Diaz M."/>
        </authorList>
    </citation>
    <scope>NUCLEOTIDE SEQUENCE [LARGE SCALE GENOMIC DNA]</scope>
    <source>
        <strain evidence="3">FI11154</strain>
    </source>
</reference>
<dbReference type="RefSeq" id="WP_235858892.1">
    <property type="nucleotide sequence ID" value="NZ_OOFM01000005.1"/>
</dbReference>
<evidence type="ECO:0000313" key="2">
    <source>
        <dbReference type="EMBL" id="SPL66755.1"/>
    </source>
</evidence>
<accession>A0A2P9HRM3</accession>
<dbReference type="AlphaFoldDB" id="A0A2P9HRM3"/>
<dbReference type="EMBL" id="OOFM01000005">
    <property type="protein sequence ID" value="SPL66755.1"/>
    <property type="molecule type" value="Genomic_DNA"/>
</dbReference>